<evidence type="ECO:0000256" key="6">
    <source>
        <dbReference type="ARBA" id="ARBA00022679"/>
    </source>
</evidence>
<dbReference type="Gene3D" id="1.10.3810.10">
    <property type="entry name" value="Biosynthetic peptidoglycan transglycosylase-like"/>
    <property type="match status" value="1"/>
</dbReference>
<dbReference type="GO" id="GO:0009002">
    <property type="term" value="F:serine-type D-Ala-D-Ala carboxypeptidase activity"/>
    <property type="evidence" value="ECO:0007669"/>
    <property type="project" value="UniProtKB-EC"/>
</dbReference>
<feature type="domain" description="Penicillin-binding protein transpeptidase" evidence="15">
    <location>
        <begin position="354"/>
        <end position="623"/>
    </location>
</feature>
<evidence type="ECO:0000259" key="15">
    <source>
        <dbReference type="Pfam" id="PF00905"/>
    </source>
</evidence>
<evidence type="ECO:0000313" key="17">
    <source>
        <dbReference type="EMBL" id="RQH40847.1"/>
    </source>
</evidence>
<evidence type="ECO:0000256" key="12">
    <source>
        <dbReference type="ARBA" id="ARBA00034000"/>
    </source>
</evidence>
<dbReference type="GO" id="GO:0009252">
    <property type="term" value="P:peptidoglycan biosynthetic process"/>
    <property type="evidence" value="ECO:0007669"/>
    <property type="project" value="UniProtKB-KW"/>
</dbReference>
<dbReference type="Pfam" id="PF00905">
    <property type="entry name" value="Transpeptidase"/>
    <property type="match status" value="1"/>
</dbReference>
<evidence type="ECO:0000256" key="1">
    <source>
        <dbReference type="ARBA" id="ARBA00007090"/>
    </source>
</evidence>
<dbReference type="EMBL" id="RCBY01000085">
    <property type="protein sequence ID" value="RQH40847.1"/>
    <property type="molecule type" value="Genomic_DNA"/>
</dbReference>
<gene>
    <name evidence="17" type="ORF">D5R40_15965</name>
</gene>
<keyword evidence="8" id="KW-0133">Cell shape</keyword>
<dbReference type="OrthoDB" id="9766909at2"/>
<comment type="similarity">
    <text evidence="2">In the N-terminal section; belongs to the glycosyltransferase 51 family.</text>
</comment>
<accession>A0A3N6NZ43</accession>
<feature type="domain" description="Glycosyl transferase family 51" evidence="16">
    <location>
        <begin position="83"/>
        <end position="258"/>
    </location>
</feature>
<dbReference type="GO" id="GO:0030288">
    <property type="term" value="C:outer membrane-bounded periplasmic space"/>
    <property type="evidence" value="ECO:0007669"/>
    <property type="project" value="TreeGrafter"/>
</dbReference>
<evidence type="ECO:0000259" key="16">
    <source>
        <dbReference type="Pfam" id="PF00912"/>
    </source>
</evidence>
<dbReference type="FunFam" id="1.10.3810.10:FF:000001">
    <property type="entry name" value="Penicillin-binding protein 1A"/>
    <property type="match status" value="1"/>
</dbReference>
<dbReference type="Pfam" id="PF00912">
    <property type="entry name" value="Transgly"/>
    <property type="match status" value="1"/>
</dbReference>
<comment type="catalytic activity">
    <reaction evidence="13">
        <text>[GlcNAc-(1-&gt;4)-Mur2Ac(oyl-L-Ala-gamma-D-Glu-L-Lys-D-Ala-D-Ala)](n)-di-trans,octa-cis-undecaprenyl diphosphate + beta-D-GlcNAc-(1-&gt;4)-Mur2Ac(oyl-L-Ala-gamma-D-Glu-L-Lys-D-Ala-D-Ala)-di-trans,octa-cis-undecaprenyl diphosphate = [GlcNAc-(1-&gt;4)-Mur2Ac(oyl-L-Ala-gamma-D-Glu-L-Lys-D-Ala-D-Ala)](n+1)-di-trans,octa-cis-undecaprenyl diphosphate + di-trans,octa-cis-undecaprenyl diphosphate + H(+)</text>
        <dbReference type="Rhea" id="RHEA:23708"/>
        <dbReference type="Rhea" id="RHEA-COMP:9602"/>
        <dbReference type="Rhea" id="RHEA-COMP:9603"/>
        <dbReference type="ChEBI" id="CHEBI:15378"/>
        <dbReference type="ChEBI" id="CHEBI:58405"/>
        <dbReference type="ChEBI" id="CHEBI:60033"/>
        <dbReference type="ChEBI" id="CHEBI:78435"/>
        <dbReference type="EC" id="2.4.99.28"/>
    </reaction>
</comment>
<dbReference type="InterPro" id="IPR050396">
    <property type="entry name" value="Glycosyltr_51/Transpeptidase"/>
</dbReference>
<dbReference type="GO" id="GO:0006508">
    <property type="term" value="P:proteolysis"/>
    <property type="evidence" value="ECO:0007669"/>
    <property type="project" value="UniProtKB-KW"/>
</dbReference>
<evidence type="ECO:0000256" key="10">
    <source>
        <dbReference type="ARBA" id="ARBA00023268"/>
    </source>
</evidence>
<dbReference type="InterPro" id="IPR023346">
    <property type="entry name" value="Lysozyme-like_dom_sf"/>
</dbReference>
<dbReference type="NCBIfam" id="TIGR02074">
    <property type="entry name" value="PBP_1a_fam"/>
    <property type="match status" value="1"/>
</dbReference>
<dbReference type="InterPro" id="IPR012338">
    <property type="entry name" value="Beta-lactam/transpept-like"/>
</dbReference>
<dbReference type="InterPro" id="IPR001264">
    <property type="entry name" value="Glyco_trans_51"/>
</dbReference>
<dbReference type="AlphaFoldDB" id="A0A3N6NZ43"/>
<dbReference type="InterPro" id="IPR036950">
    <property type="entry name" value="PBP_transglycosylase"/>
</dbReference>
<dbReference type="PANTHER" id="PTHR32282:SF33">
    <property type="entry name" value="PEPTIDOGLYCAN GLYCOSYLTRANSFERASE"/>
    <property type="match status" value="1"/>
</dbReference>
<feature type="transmembrane region" description="Helical" evidence="14">
    <location>
        <begin position="36"/>
        <end position="58"/>
    </location>
</feature>
<proteinExistence type="inferred from homology"/>
<keyword evidence="10" id="KW-0511">Multifunctional enzyme</keyword>
<keyword evidence="4" id="KW-0645">Protease</keyword>
<evidence type="ECO:0000256" key="11">
    <source>
        <dbReference type="ARBA" id="ARBA00023316"/>
    </source>
</evidence>
<dbReference type="GO" id="GO:0008360">
    <property type="term" value="P:regulation of cell shape"/>
    <property type="evidence" value="ECO:0007669"/>
    <property type="project" value="UniProtKB-KW"/>
</dbReference>
<evidence type="ECO:0000256" key="3">
    <source>
        <dbReference type="ARBA" id="ARBA00022645"/>
    </source>
</evidence>
<evidence type="ECO:0000256" key="7">
    <source>
        <dbReference type="ARBA" id="ARBA00022801"/>
    </source>
</evidence>
<keyword evidence="14" id="KW-0812">Transmembrane</keyword>
<evidence type="ECO:0000256" key="8">
    <source>
        <dbReference type="ARBA" id="ARBA00022960"/>
    </source>
</evidence>
<dbReference type="Proteomes" id="UP000269154">
    <property type="component" value="Unassembled WGS sequence"/>
</dbReference>
<keyword evidence="3" id="KW-0121">Carboxypeptidase</keyword>
<sequence>MSTNALPHKQTTKSRSEISPVFGFVQSVSKVTAGTVLGITMLTSSLVAGGLVGLAISFRNLPDVRVLKNYTPSETTHIYDVKGRPLASLHDEANREVIPLNQISPDLKRAVLAIEDSNFYNHYGIYPIGIMRAFVANLERGRTVEGGSTVTMQLVKNLFLSPTAKLSRKVAEAVLAIRMEQILDKNEILELYLNQIYWGHNLYGVETAAKSYFNKSSKDLTLAEAALMAGMIPAPEEYSPFINYQKSKQRQATVLARLRELNWITAEEEAEALKQPLLVGKVTSFRQSELPYITNAVVQELTERFGKDAVLKGGMRIQTTIDMNFQRMAERTVTEWHEILYYRRVYRSWDKGQMALVAVDPRTHFVRAMVGGADFKSSQYNRAVQARRQPGSAFKPFVYYTAFASGRYSPYSVVSDTRVSYPDGNGYYTPRNYGGGYSGSVSIRKALESSLNIPAVKIGQYVGLNKVIEVCRILGIKSPMEPVISLPLGSVDLTPLEMAGAYATFANNGWHSDTTFIVQVTDTSGNVLLDNTPKPKLVLNQWAVASLNSVLVGVIERGTATRAKIGRQAAGKTGTTSSERDVWFVGYTPQLATAVWVGNDDYRPLNYGATGGTTVAPIWRNFMNQALRGQRREYFPPAYKFERP</sequence>
<dbReference type="SUPFAM" id="SSF56601">
    <property type="entry name" value="beta-lactamase/transpeptidase-like"/>
    <property type="match status" value="1"/>
</dbReference>
<comment type="similarity">
    <text evidence="1">In the C-terminal section; belongs to the transpeptidase family.</text>
</comment>
<keyword evidence="14" id="KW-0472">Membrane</keyword>
<evidence type="ECO:0000256" key="4">
    <source>
        <dbReference type="ARBA" id="ARBA00022670"/>
    </source>
</evidence>
<keyword evidence="6" id="KW-0808">Transferase</keyword>
<dbReference type="Gene3D" id="3.40.710.10">
    <property type="entry name" value="DD-peptidase/beta-lactamase superfamily"/>
    <property type="match status" value="1"/>
</dbReference>
<evidence type="ECO:0000256" key="2">
    <source>
        <dbReference type="ARBA" id="ARBA00007739"/>
    </source>
</evidence>
<keyword evidence="7" id="KW-0378">Hydrolase</keyword>
<keyword evidence="9" id="KW-0573">Peptidoglycan synthesis</keyword>
<dbReference type="SUPFAM" id="SSF53955">
    <property type="entry name" value="Lysozyme-like"/>
    <property type="match status" value="1"/>
</dbReference>
<organism evidence="17 18">
    <name type="scientific">Okeania hirsuta</name>
    <dbReference type="NCBI Taxonomy" id="1458930"/>
    <lineage>
        <taxon>Bacteria</taxon>
        <taxon>Bacillati</taxon>
        <taxon>Cyanobacteriota</taxon>
        <taxon>Cyanophyceae</taxon>
        <taxon>Oscillatoriophycideae</taxon>
        <taxon>Oscillatoriales</taxon>
        <taxon>Microcoleaceae</taxon>
        <taxon>Okeania</taxon>
    </lineage>
</organism>
<keyword evidence="14" id="KW-1133">Transmembrane helix</keyword>
<keyword evidence="18" id="KW-1185">Reference proteome</keyword>
<dbReference type="PANTHER" id="PTHR32282">
    <property type="entry name" value="BINDING PROTEIN TRANSPEPTIDASE, PUTATIVE-RELATED"/>
    <property type="match status" value="1"/>
</dbReference>
<keyword evidence="11" id="KW-0961">Cell wall biogenesis/degradation</keyword>
<protein>
    <submittedName>
        <fullName evidence="17">Penicillin-binding protein 1A</fullName>
    </submittedName>
</protein>
<evidence type="ECO:0000256" key="14">
    <source>
        <dbReference type="SAM" id="Phobius"/>
    </source>
</evidence>
<name>A0A3N6NZ43_9CYAN</name>
<dbReference type="GO" id="GO:0071555">
    <property type="term" value="P:cell wall organization"/>
    <property type="evidence" value="ECO:0007669"/>
    <property type="project" value="UniProtKB-KW"/>
</dbReference>
<comment type="catalytic activity">
    <reaction evidence="12">
        <text>Preferential cleavage: (Ac)2-L-Lys-D-Ala-|-D-Ala. Also transpeptidation of peptidyl-alanyl moieties that are N-acyl substituents of D-alanine.</text>
        <dbReference type="EC" id="3.4.16.4"/>
    </reaction>
</comment>
<dbReference type="GO" id="GO:0008658">
    <property type="term" value="F:penicillin binding"/>
    <property type="evidence" value="ECO:0007669"/>
    <property type="project" value="InterPro"/>
</dbReference>
<reference evidence="17 18" key="1">
    <citation type="journal article" date="2018" name="ACS Chem. Biol.">
        <title>Ketoreductase domain dysfunction expands chemodiversity: malyngamide biosynthesis in the cyanobacterium Okeania hirsuta.</title>
        <authorList>
            <person name="Moss N.A."/>
            <person name="Leao T."/>
            <person name="Rankin M."/>
            <person name="McCullough T.M."/>
            <person name="Qu P."/>
            <person name="Korobeynikov A."/>
            <person name="Smith J.L."/>
            <person name="Gerwick L."/>
            <person name="Gerwick W.H."/>
        </authorList>
    </citation>
    <scope>NUCLEOTIDE SEQUENCE [LARGE SCALE GENOMIC DNA]</scope>
    <source>
        <strain evidence="17 18">PAB10Feb10-1</strain>
    </source>
</reference>
<dbReference type="RefSeq" id="WP_124142979.1">
    <property type="nucleotide sequence ID" value="NZ_CAWOKI010000224.1"/>
</dbReference>
<evidence type="ECO:0000256" key="5">
    <source>
        <dbReference type="ARBA" id="ARBA00022676"/>
    </source>
</evidence>
<evidence type="ECO:0000256" key="9">
    <source>
        <dbReference type="ARBA" id="ARBA00022984"/>
    </source>
</evidence>
<keyword evidence="5" id="KW-0328">Glycosyltransferase</keyword>
<evidence type="ECO:0000313" key="18">
    <source>
        <dbReference type="Proteomes" id="UP000269154"/>
    </source>
</evidence>
<evidence type="ECO:0000256" key="13">
    <source>
        <dbReference type="ARBA" id="ARBA00049902"/>
    </source>
</evidence>
<dbReference type="InterPro" id="IPR001460">
    <property type="entry name" value="PCN-bd_Tpept"/>
</dbReference>
<comment type="caution">
    <text evidence="17">The sequence shown here is derived from an EMBL/GenBank/DDBJ whole genome shotgun (WGS) entry which is preliminary data.</text>
</comment>
<dbReference type="GO" id="GO:0008955">
    <property type="term" value="F:peptidoglycan glycosyltransferase activity"/>
    <property type="evidence" value="ECO:0007669"/>
    <property type="project" value="UniProtKB-EC"/>
</dbReference>